<dbReference type="PANTHER" id="PTHR43355">
    <property type="entry name" value="FLAVIN REDUCTASE (NADPH)"/>
    <property type="match status" value="1"/>
</dbReference>
<dbReference type="SUPFAM" id="SSF51735">
    <property type="entry name" value="NAD(P)-binding Rossmann-fold domains"/>
    <property type="match status" value="1"/>
</dbReference>
<accession>A0A3M2LWP1</accession>
<dbReference type="InterPro" id="IPR016040">
    <property type="entry name" value="NAD(P)-bd_dom"/>
</dbReference>
<protein>
    <submittedName>
        <fullName evidence="3">NAD-dependent epimerase/dehydratase family protein</fullName>
    </submittedName>
</protein>
<dbReference type="RefSeq" id="WP_122184385.1">
    <property type="nucleotide sequence ID" value="NZ_RFFJ01000074.1"/>
</dbReference>
<dbReference type="InterPro" id="IPR051606">
    <property type="entry name" value="Polyketide_Oxido-like"/>
</dbReference>
<evidence type="ECO:0000256" key="1">
    <source>
        <dbReference type="SAM" id="MobiDB-lite"/>
    </source>
</evidence>
<sequence length="222" mass="22542">MRIVIFGAGGRAGRAAVAEAEARGHEVTAVVRDPARHRELGAARVVAGDVSVAADVARLATGHHAAINAAADLAAPADVFFPGAASALDAGLGAAGVPRLLFVGLASVLPGASGVPLMDEPGYPNEYRPFMLGHAAGLERLRGSALDWVYAAPAGDFDHGAGRTGTYRIAEHADRNDLISYADLAVALLDEVEHPRHHRSPLTIGGAAPADETADGAANGSA</sequence>
<feature type="region of interest" description="Disordered" evidence="1">
    <location>
        <begin position="197"/>
        <end position="222"/>
    </location>
</feature>
<keyword evidence="4" id="KW-1185">Reference proteome</keyword>
<dbReference type="Gene3D" id="3.40.50.720">
    <property type="entry name" value="NAD(P)-binding Rossmann-like Domain"/>
    <property type="match status" value="1"/>
</dbReference>
<gene>
    <name evidence="3" type="ORF">EBN88_15030</name>
</gene>
<feature type="domain" description="NAD(P)-binding" evidence="2">
    <location>
        <begin position="7"/>
        <end position="195"/>
    </location>
</feature>
<dbReference type="PANTHER" id="PTHR43355:SF2">
    <property type="entry name" value="FLAVIN REDUCTASE (NADPH)"/>
    <property type="match status" value="1"/>
</dbReference>
<dbReference type="GO" id="GO:0016646">
    <property type="term" value="F:oxidoreductase activity, acting on the CH-NH group of donors, NAD or NADP as acceptor"/>
    <property type="evidence" value="ECO:0007669"/>
    <property type="project" value="TreeGrafter"/>
</dbReference>
<dbReference type="Proteomes" id="UP000278673">
    <property type="component" value="Unassembled WGS sequence"/>
</dbReference>
<evidence type="ECO:0000313" key="4">
    <source>
        <dbReference type="Proteomes" id="UP000278673"/>
    </source>
</evidence>
<dbReference type="AlphaFoldDB" id="A0A3M2LWP1"/>
<evidence type="ECO:0000313" key="3">
    <source>
        <dbReference type="EMBL" id="RMI39368.1"/>
    </source>
</evidence>
<reference evidence="3 4" key="1">
    <citation type="submission" date="2018-10" db="EMBL/GenBank/DDBJ databases">
        <title>Isolation, diversity and antifungal activity of actinobacteria from wheat.</title>
        <authorList>
            <person name="Han C."/>
        </authorList>
    </citation>
    <scope>NUCLEOTIDE SEQUENCE [LARGE SCALE GENOMIC DNA]</scope>
    <source>
        <strain evidence="3 4">NEAU-YY642</strain>
    </source>
</reference>
<dbReference type="InterPro" id="IPR036291">
    <property type="entry name" value="NAD(P)-bd_dom_sf"/>
</dbReference>
<feature type="compositionally biased region" description="Low complexity" evidence="1">
    <location>
        <begin position="205"/>
        <end position="222"/>
    </location>
</feature>
<comment type="caution">
    <text evidence="3">The sequence shown here is derived from an EMBL/GenBank/DDBJ whole genome shotgun (WGS) entry which is preliminary data.</text>
</comment>
<proteinExistence type="predicted"/>
<evidence type="ECO:0000259" key="2">
    <source>
        <dbReference type="Pfam" id="PF13460"/>
    </source>
</evidence>
<dbReference type="EMBL" id="RFFJ01000074">
    <property type="protein sequence ID" value="RMI39368.1"/>
    <property type="molecule type" value="Genomic_DNA"/>
</dbReference>
<organism evidence="3 4">
    <name type="scientific">Streptomyces triticirhizae</name>
    <dbReference type="NCBI Taxonomy" id="2483353"/>
    <lineage>
        <taxon>Bacteria</taxon>
        <taxon>Bacillati</taxon>
        <taxon>Actinomycetota</taxon>
        <taxon>Actinomycetes</taxon>
        <taxon>Kitasatosporales</taxon>
        <taxon>Streptomycetaceae</taxon>
        <taxon>Streptomyces</taxon>
    </lineage>
</organism>
<dbReference type="Pfam" id="PF13460">
    <property type="entry name" value="NAD_binding_10"/>
    <property type="match status" value="1"/>
</dbReference>
<name>A0A3M2LWP1_9ACTN</name>